<evidence type="ECO:0000313" key="2">
    <source>
        <dbReference type="Proteomes" id="UP001279553"/>
    </source>
</evidence>
<accession>A0AAW9DR22</accession>
<dbReference type="Proteomes" id="UP001279553">
    <property type="component" value="Unassembled WGS sequence"/>
</dbReference>
<sequence length="156" mass="17316">MIRMNSHEGYARIIDLVARVAPWRLPLYSAAMTGQVRLVEMMPDSPLPKALERPGKPTVILIGDDAEQPLGPVGWRCVRRLRRTARCAIVHATGGERKHYATAVVAASMAGSLVLIETNSEHADAWRAQFQHLPGMMIVCPPGQQHPRVRRPETVQ</sequence>
<protein>
    <submittedName>
        <fullName evidence="1">Uncharacterized protein</fullName>
    </submittedName>
</protein>
<keyword evidence="2" id="KW-1185">Reference proteome</keyword>
<dbReference type="RefSeq" id="WP_319613452.1">
    <property type="nucleotide sequence ID" value="NZ_JAWXYB010000018.1"/>
</dbReference>
<dbReference type="EMBL" id="JAWXYB010000018">
    <property type="protein sequence ID" value="MDX5930507.1"/>
    <property type="molecule type" value="Genomic_DNA"/>
</dbReference>
<proteinExistence type="predicted"/>
<comment type="caution">
    <text evidence="1">The sequence shown here is derived from an EMBL/GenBank/DDBJ whole genome shotgun (WGS) entry which is preliminary data.</text>
</comment>
<dbReference type="AlphaFoldDB" id="A0AAW9DR22"/>
<organism evidence="1 2">
    <name type="scientific">Acidiphilium acidophilum</name>
    <name type="common">Thiobacillus acidophilus</name>
    <dbReference type="NCBI Taxonomy" id="76588"/>
    <lineage>
        <taxon>Bacteria</taxon>
        <taxon>Pseudomonadati</taxon>
        <taxon>Pseudomonadota</taxon>
        <taxon>Alphaproteobacteria</taxon>
        <taxon>Acetobacterales</taxon>
        <taxon>Acidocellaceae</taxon>
        <taxon>Acidiphilium</taxon>
    </lineage>
</organism>
<gene>
    <name evidence="1" type="ORF">SIL87_07000</name>
</gene>
<name>A0AAW9DR22_ACIAO</name>
<reference evidence="1 2" key="1">
    <citation type="submission" date="2023-11" db="EMBL/GenBank/DDBJ databases">
        <title>MicrobeMod: A computational toolkit for identifying prokaryotic methylation and restriction-modification with nanopore sequencing.</title>
        <authorList>
            <person name="Crits-Christoph A."/>
            <person name="Kang S.C."/>
            <person name="Lee H."/>
            <person name="Ostrov N."/>
        </authorList>
    </citation>
    <scope>NUCLEOTIDE SEQUENCE [LARGE SCALE GENOMIC DNA]</scope>
    <source>
        <strain evidence="1 2">DSMZ 700</strain>
    </source>
</reference>
<evidence type="ECO:0000313" key="1">
    <source>
        <dbReference type="EMBL" id="MDX5930507.1"/>
    </source>
</evidence>